<evidence type="ECO:0000313" key="2">
    <source>
        <dbReference type="EMBL" id="QJA76140.1"/>
    </source>
</evidence>
<dbReference type="EMBL" id="MT142207">
    <property type="protein sequence ID" value="QJA76140.1"/>
    <property type="molecule type" value="Genomic_DNA"/>
</dbReference>
<reference evidence="2" key="1">
    <citation type="submission" date="2020-03" db="EMBL/GenBank/DDBJ databases">
        <title>The deep terrestrial virosphere.</title>
        <authorList>
            <person name="Holmfeldt K."/>
            <person name="Nilsson E."/>
            <person name="Simone D."/>
            <person name="Lopez-Fernandez M."/>
            <person name="Wu X."/>
            <person name="de Brujin I."/>
            <person name="Lundin D."/>
            <person name="Andersson A."/>
            <person name="Bertilsson S."/>
            <person name="Dopson M."/>
        </authorList>
    </citation>
    <scope>NUCLEOTIDE SEQUENCE</scope>
    <source>
        <strain evidence="2">MM415A01573</strain>
        <strain evidence="1">MM415B01824</strain>
    </source>
</reference>
<proteinExistence type="predicted"/>
<name>A0A6M3K1A6_9ZZZZ</name>
<organism evidence="2">
    <name type="scientific">viral metagenome</name>
    <dbReference type="NCBI Taxonomy" id="1070528"/>
    <lineage>
        <taxon>unclassified sequences</taxon>
        <taxon>metagenomes</taxon>
        <taxon>organismal metagenomes</taxon>
    </lineage>
</organism>
<gene>
    <name evidence="2" type="ORF">MM415A01573_0007</name>
    <name evidence="1" type="ORF">MM415B01824_0010</name>
</gene>
<protein>
    <submittedName>
        <fullName evidence="2">Uncharacterized protein</fullName>
    </submittedName>
</protein>
<dbReference type="EMBL" id="MT141227">
    <property type="protein sequence ID" value="QJA56573.1"/>
    <property type="molecule type" value="Genomic_DNA"/>
</dbReference>
<dbReference type="AlphaFoldDB" id="A0A6M3K1A6"/>
<evidence type="ECO:0000313" key="1">
    <source>
        <dbReference type="EMBL" id="QJA56573.1"/>
    </source>
</evidence>
<sequence length="161" mass="17948">MKSLRIYYDTLGNIIYHIGLEGEGDFPKTIEQELAGLPEGTACLTITDLVIIESYYHKTNNTVVDGELVLGDDLPVPPPQPPPLCTRMAKLISVTTGERPARVEVYMNKIPTGFEYDCYVSETVLTEYTAGRIVVGDFLLVEFVDDRPDMGCVFAKAHKTW</sequence>
<accession>A0A6M3K1A6</accession>